<dbReference type="SMART" id="SM00256">
    <property type="entry name" value="FBOX"/>
    <property type="match status" value="1"/>
</dbReference>
<dbReference type="InParanoid" id="A0A067Q2G3"/>
<protein>
    <recommendedName>
        <fullName evidence="1">F-box domain-containing protein</fullName>
    </recommendedName>
</protein>
<keyword evidence="3" id="KW-1185">Reference proteome</keyword>
<dbReference type="OrthoDB" id="3268567at2759"/>
<accession>A0A067Q2G3</accession>
<feature type="domain" description="F-box" evidence="1">
    <location>
        <begin position="1"/>
        <end position="45"/>
    </location>
</feature>
<evidence type="ECO:0000313" key="2">
    <source>
        <dbReference type="EMBL" id="KDQ61164.1"/>
    </source>
</evidence>
<dbReference type="AlphaFoldDB" id="A0A067Q2G3"/>
<sequence>MIVSLPFDVLLDIFFHLQARDILNIRSTCKALFVATEDRSVWVQTLSALPLPYTALRLSSMSLDQLMRCAVTSARLDETWRRQHFTPKTIRYEPSDVSLIHARLLPGGEWIVSLSLGLVGGEVHLQRWDSDSSSARIDCPPGYFTGTAHITCKTFLLSKHENLILYYNAYQITLFRSNTAIPSLKSLQTISSTTPFVSVSAADGMLAYHTLDHEGRDAVCIRTVGPEDTVFQSIMAPAGRARTTAPCA</sequence>
<dbReference type="InterPro" id="IPR001810">
    <property type="entry name" value="F-box_dom"/>
</dbReference>
<dbReference type="InterPro" id="IPR036047">
    <property type="entry name" value="F-box-like_dom_sf"/>
</dbReference>
<dbReference type="Proteomes" id="UP000027265">
    <property type="component" value="Unassembled WGS sequence"/>
</dbReference>
<dbReference type="PROSITE" id="PS50181">
    <property type="entry name" value="FBOX"/>
    <property type="match status" value="1"/>
</dbReference>
<name>A0A067Q2G3_9AGAM</name>
<evidence type="ECO:0000313" key="3">
    <source>
        <dbReference type="Proteomes" id="UP000027265"/>
    </source>
</evidence>
<organism evidence="2 3">
    <name type="scientific">Jaapia argillacea MUCL 33604</name>
    <dbReference type="NCBI Taxonomy" id="933084"/>
    <lineage>
        <taxon>Eukaryota</taxon>
        <taxon>Fungi</taxon>
        <taxon>Dikarya</taxon>
        <taxon>Basidiomycota</taxon>
        <taxon>Agaricomycotina</taxon>
        <taxon>Agaricomycetes</taxon>
        <taxon>Agaricomycetidae</taxon>
        <taxon>Jaapiales</taxon>
        <taxon>Jaapiaceae</taxon>
        <taxon>Jaapia</taxon>
    </lineage>
</organism>
<dbReference type="SUPFAM" id="SSF81383">
    <property type="entry name" value="F-box domain"/>
    <property type="match status" value="1"/>
</dbReference>
<dbReference type="EMBL" id="KL197713">
    <property type="protein sequence ID" value="KDQ61164.1"/>
    <property type="molecule type" value="Genomic_DNA"/>
</dbReference>
<gene>
    <name evidence="2" type="ORF">JAAARDRAFT_574212</name>
</gene>
<evidence type="ECO:0000259" key="1">
    <source>
        <dbReference type="PROSITE" id="PS50181"/>
    </source>
</evidence>
<dbReference type="Gene3D" id="1.20.1280.50">
    <property type="match status" value="1"/>
</dbReference>
<reference evidence="3" key="1">
    <citation type="journal article" date="2014" name="Proc. Natl. Acad. Sci. U.S.A.">
        <title>Extensive sampling of basidiomycete genomes demonstrates inadequacy of the white-rot/brown-rot paradigm for wood decay fungi.</title>
        <authorList>
            <person name="Riley R."/>
            <person name="Salamov A.A."/>
            <person name="Brown D.W."/>
            <person name="Nagy L.G."/>
            <person name="Floudas D."/>
            <person name="Held B.W."/>
            <person name="Levasseur A."/>
            <person name="Lombard V."/>
            <person name="Morin E."/>
            <person name="Otillar R."/>
            <person name="Lindquist E.A."/>
            <person name="Sun H."/>
            <person name="LaButti K.M."/>
            <person name="Schmutz J."/>
            <person name="Jabbour D."/>
            <person name="Luo H."/>
            <person name="Baker S.E."/>
            <person name="Pisabarro A.G."/>
            <person name="Walton J.D."/>
            <person name="Blanchette R.A."/>
            <person name="Henrissat B."/>
            <person name="Martin F."/>
            <person name="Cullen D."/>
            <person name="Hibbett D.S."/>
            <person name="Grigoriev I.V."/>
        </authorList>
    </citation>
    <scope>NUCLEOTIDE SEQUENCE [LARGE SCALE GENOMIC DNA]</scope>
    <source>
        <strain evidence="3">MUCL 33604</strain>
    </source>
</reference>
<dbReference type="HOGENOM" id="CLU_1120303_0_0_1"/>
<proteinExistence type="predicted"/>
<dbReference type="Pfam" id="PF12937">
    <property type="entry name" value="F-box-like"/>
    <property type="match status" value="1"/>
</dbReference>